<dbReference type="Gene3D" id="3.80.10.10">
    <property type="entry name" value="Ribonuclease Inhibitor"/>
    <property type="match status" value="1"/>
</dbReference>
<dbReference type="EMBL" id="CP133623">
    <property type="protein sequence ID" value="WMV60294.1"/>
    <property type="molecule type" value="Genomic_DNA"/>
</dbReference>
<dbReference type="AlphaFoldDB" id="A0AAF0V9Z6"/>
<dbReference type="InterPro" id="IPR027417">
    <property type="entry name" value="P-loop_NTPase"/>
</dbReference>
<dbReference type="GO" id="GO:0005524">
    <property type="term" value="F:ATP binding"/>
    <property type="evidence" value="ECO:0007669"/>
    <property type="project" value="UniProtKB-KW"/>
</dbReference>
<sequence>MAYAAVTSLMRTIHQSMELTGCDLQPFYEKLKSLRVILEKSCNIMGDHEGLTILEVEIVEVAYTTEDMVDSESRNVFLAQNLEERSRAMWEIFFVLEQALECIDSTVKQWMATSDSMKDLKPQTSSLVSLPEHAVEQPENIMVGRENEFEMMLDQLARGGRELEVGSIVATVSQEYCVRNVLLGLLSLTSDEPDDQLADRLQKHLKGRRYLVVIDDIWTTEAWDDIKLCFPDCINGSRILLTTRNVEVAEYASSVKSFHPFILPSEILTMPQLRKLCMGWNYLRSHEPTENRLVLKSLQCLHQLNPWYCTGSFFRLFPNLKKLKVFGVPQDFRNRKDLYDFRYLYQLEPLRFQKEIRRETHLGGTAPTLLLPPPDAFPQNLKSLTFRGDFLLAWKDLSIVGKLPKLEVLKLSHNAVIGEEWEVVEEGFPHLKFLFLDTVGIRYWRASSDHFPYLERLFLRECEYLDSIPRDFADITTLALIDIQYCQQSVGNSAKQIQQDIQDNYGSSIEVHTRDL</sequence>
<dbReference type="GO" id="GO:0043531">
    <property type="term" value="F:ADP binding"/>
    <property type="evidence" value="ECO:0007669"/>
    <property type="project" value="InterPro"/>
</dbReference>
<evidence type="ECO:0000256" key="4">
    <source>
        <dbReference type="ARBA" id="ARBA00022741"/>
    </source>
</evidence>
<dbReference type="InterPro" id="IPR002182">
    <property type="entry name" value="NB-ARC"/>
</dbReference>
<keyword evidence="6" id="KW-0067">ATP-binding</keyword>
<dbReference type="Pfam" id="PF00931">
    <property type="entry name" value="NB-ARC"/>
    <property type="match status" value="1"/>
</dbReference>
<accession>A0AAF0V9Z6</accession>
<gene>
    <name evidence="8" type="ORF">MTR67_053679</name>
</gene>
<evidence type="ECO:0000259" key="7">
    <source>
        <dbReference type="Pfam" id="PF00931"/>
    </source>
</evidence>
<evidence type="ECO:0000313" key="9">
    <source>
        <dbReference type="Proteomes" id="UP001234989"/>
    </source>
</evidence>
<evidence type="ECO:0000313" key="8">
    <source>
        <dbReference type="EMBL" id="WMV60294.1"/>
    </source>
</evidence>
<evidence type="ECO:0000256" key="1">
    <source>
        <dbReference type="ARBA" id="ARBA00008894"/>
    </source>
</evidence>
<dbReference type="SUPFAM" id="SSF52540">
    <property type="entry name" value="P-loop containing nucleoside triphosphate hydrolases"/>
    <property type="match status" value="1"/>
</dbReference>
<keyword evidence="3" id="KW-0677">Repeat</keyword>
<reference evidence="8" key="1">
    <citation type="submission" date="2023-08" db="EMBL/GenBank/DDBJ databases">
        <title>A de novo genome assembly of Solanum verrucosum Schlechtendal, a Mexican diploid species geographically isolated from the other diploid A-genome species in potato relatives.</title>
        <authorList>
            <person name="Hosaka K."/>
        </authorList>
    </citation>
    <scope>NUCLEOTIDE SEQUENCE</scope>
    <source>
        <tissue evidence="8">Young leaves</tissue>
    </source>
</reference>
<dbReference type="SUPFAM" id="SSF52058">
    <property type="entry name" value="L domain-like"/>
    <property type="match status" value="1"/>
</dbReference>
<organism evidence="8 9">
    <name type="scientific">Solanum verrucosum</name>
    <dbReference type="NCBI Taxonomy" id="315347"/>
    <lineage>
        <taxon>Eukaryota</taxon>
        <taxon>Viridiplantae</taxon>
        <taxon>Streptophyta</taxon>
        <taxon>Embryophyta</taxon>
        <taxon>Tracheophyta</taxon>
        <taxon>Spermatophyta</taxon>
        <taxon>Magnoliopsida</taxon>
        <taxon>eudicotyledons</taxon>
        <taxon>Gunneridae</taxon>
        <taxon>Pentapetalae</taxon>
        <taxon>asterids</taxon>
        <taxon>lamiids</taxon>
        <taxon>Solanales</taxon>
        <taxon>Solanaceae</taxon>
        <taxon>Solanoideae</taxon>
        <taxon>Solaneae</taxon>
        <taxon>Solanum</taxon>
    </lineage>
</organism>
<dbReference type="PANTHER" id="PTHR15140">
    <property type="entry name" value="TUBULIN-SPECIFIC CHAPERONE E"/>
    <property type="match status" value="1"/>
</dbReference>
<dbReference type="Gene3D" id="3.40.50.300">
    <property type="entry name" value="P-loop containing nucleotide triphosphate hydrolases"/>
    <property type="match status" value="1"/>
</dbReference>
<keyword evidence="2" id="KW-0433">Leucine-rich repeat</keyword>
<dbReference type="InterPro" id="IPR032675">
    <property type="entry name" value="LRR_dom_sf"/>
</dbReference>
<name>A0AAF0V9Z6_SOLVR</name>
<keyword evidence="4" id="KW-0547">Nucleotide-binding</keyword>
<evidence type="ECO:0000256" key="5">
    <source>
        <dbReference type="ARBA" id="ARBA00022821"/>
    </source>
</evidence>
<dbReference type="GO" id="GO:0006952">
    <property type="term" value="P:defense response"/>
    <property type="evidence" value="ECO:0007669"/>
    <property type="project" value="UniProtKB-KW"/>
</dbReference>
<dbReference type="Gene3D" id="1.20.5.4130">
    <property type="match status" value="1"/>
</dbReference>
<dbReference type="CDD" id="cd14798">
    <property type="entry name" value="RX-CC_like"/>
    <property type="match status" value="1"/>
</dbReference>
<dbReference type="Proteomes" id="UP001234989">
    <property type="component" value="Chromosome 12"/>
</dbReference>
<proteinExistence type="inferred from homology"/>
<keyword evidence="5" id="KW-0611">Plant defense</keyword>
<evidence type="ECO:0000256" key="3">
    <source>
        <dbReference type="ARBA" id="ARBA00022737"/>
    </source>
</evidence>
<dbReference type="PANTHER" id="PTHR15140:SF29">
    <property type="entry name" value="LATE BLIGHT RESISTANCE PROTEIN R1-A-LIKE"/>
    <property type="match status" value="1"/>
</dbReference>
<keyword evidence="9" id="KW-1185">Reference proteome</keyword>
<feature type="domain" description="NB-ARC" evidence="7">
    <location>
        <begin position="177"/>
        <end position="257"/>
    </location>
</feature>
<evidence type="ECO:0000256" key="6">
    <source>
        <dbReference type="ARBA" id="ARBA00022840"/>
    </source>
</evidence>
<comment type="similarity">
    <text evidence="1">Belongs to the disease resistance NB-LRR family.</text>
</comment>
<evidence type="ECO:0000256" key="2">
    <source>
        <dbReference type="ARBA" id="ARBA00022614"/>
    </source>
</evidence>
<protein>
    <recommendedName>
        <fullName evidence="7">NB-ARC domain-containing protein</fullName>
    </recommendedName>
</protein>
<dbReference type="InterPro" id="IPR038005">
    <property type="entry name" value="RX-like_CC"/>
</dbReference>